<dbReference type="RefSeq" id="XP_022092829.1">
    <property type="nucleotide sequence ID" value="XM_022237137.1"/>
</dbReference>
<evidence type="ECO:0000313" key="3">
    <source>
        <dbReference type="Proteomes" id="UP000694845"/>
    </source>
</evidence>
<evidence type="ECO:0000313" key="5">
    <source>
        <dbReference type="RefSeq" id="XP_022092837.1"/>
    </source>
</evidence>
<feature type="compositionally biased region" description="Polar residues" evidence="2">
    <location>
        <begin position="321"/>
        <end position="333"/>
    </location>
</feature>
<feature type="compositionally biased region" description="Basic and acidic residues" evidence="2">
    <location>
        <begin position="59"/>
        <end position="75"/>
    </location>
</feature>
<dbReference type="PANTHER" id="PTHR21581">
    <property type="entry name" value="D-ALANYL-D-ALANINE CARBOXYPEPTIDASE"/>
    <property type="match status" value="1"/>
</dbReference>
<evidence type="ECO:0000256" key="2">
    <source>
        <dbReference type="SAM" id="MobiDB-lite"/>
    </source>
</evidence>
<feature type="compositionally biased region" description="Polar residues" evidence="2">
    <location>
        <begin position="241"/>
        <end position="265"/>
    </location>
</feature>
<proteinExistence type="predicted"/>
<dbReference type="InterPro" id="IPR011990">
    <property type="entry name" value="TPR-like_helical_dom_sf"/>
</dbReference>
<name>A0A8B7YJN3_ACAPL</name>
<dbReference type="GeneID" id="110980447"/>
<evidence type="ECO:0000256" key="1">
    <source>
        <dbReference type="PROSITE-ProRule" id="PRU00339"/>
    </source>
</evidence>
<dbReference type="RefSeq" id="XP_022092837.1">
    <property type="nucleotide sequence ID" value="XM_022237145.1"/>
</dbReference>
<dbReference type="OrthoDB" id="428342at2759"/>
<dbReference type="OMA" id="ELVYRYM"/>
<dbReference type="GO" id="GO:0005794">
    <property type="term" value="C:Golgi apparatus"/>
    <property type="evidence" value="ECO:0007669"/>
    <property type="project" value="TreeGrafter"/>
</dbReference>
<feature type="compositionally biased region" description="Polar residues" evidence="2">
    <location>
        <begin position="128"/>
        <end position="140"/>
    </location>
</feature>
<dbReference type="Pfam" id="PF13432">
    <property type="entry name" value="TPR_16"/>
    <property type="match status" value="2"/>
</dbReference>
<sequence>MDPSDELFSDALNTLPVHATVGDVINLDSVSQDSVPLDDTLSAEGLNPETDPAEEDIEVEKIEASRAEEQKELEGAQKATVGSPKPFDASLFGDPVEGASANPASEFAVQVPVSSPSSLEADVPIEGEQTQEGSTGSGTSAKEVKKQTSVDGFETQPIGSPGGQFQFSPITDASQPQSLVAVETVTVPGGQPPISSFFEEGSVAEVSNADAEGFFDSFTSCGDGFPSTGSLESPRLEEDTANATSPSEARGTVPQQLQGSLSAPSVDQLPASHMETSAKEVSVESSSQVSSQDPPSSKQTLLELARQSSAQLSPEMAPRDQTPNQHSPLSEVTSPHVCSVQDQTTGEPLKVAFSKIHSTAPGPLAAGGLRQPQGPPTDHQELPSGPATDQPSPLQPSPQPQAQENTPPNTQLFAPLSPSQGEDVFAAAISTSQSDRRHDAWLPSTASQKVLANRMLALQGTEFVDRSQLTMPGIILEEPQGDPVKELVYRYMGEAEAGKRMALTADQVTRDEAGLKKLVDTGCLRAAVDLTGLLLTSLGQGKGQAGLPSKNTPQSLQIWLTRLALLIKLQQYSMAEIECEAFGDLDRPDLYFEYYPDLYAGRQGSMVPFSLRVLHAELPISLGKHHDALTRLYHILDIVTKILFNLESGMSEYGAEIDLTEENRQASVNLWKSREVRVLYSIGNCLLSMKDFNQAVSVYEMLLKKDSQNASNLLSGIGRIFLQLGDLKAAQRAFSRAEESYNQSKGVTSQAAILMNKAFMHMAQNQYSEARKSFDDVLAVEPGNFTAINNQSVCLLYMGKLKEALALLEKLVQGDPASYLDEGLLFNLCTLYELESSRSTAKKQALLGLVGQHKGDGFNVGCLKML</sequence>
<feature type="region of interest" description="Disordered" evidence="2">
    <location>
        <begin position="359"/>
        <end position="417"/>
    </location>
</feature>
<keyword evidence="3" id="KW-1185">Reference proteome</keyword>
<keyword evidence="1" id="KW-0802">TPR repeat</keyword>
<dbReference type="PROSITE" id="PS50005">
    <property type="entry name" value="TPR"/>
    <property type="match status" value="2"/>
</dbReference>
<feature type="compositionally biased region" description="Polar residues" evidence="2">
    <location>
        <begin position="404"/>
        <end position="417"/>
    </location>
</feature>
<gene>
    <name evidence="4 5" type="primary">LOC110980447</name>
</gene>
<reference evidence="4 5" key="1">
    <citation type="submission" date="2025-04" db="UniProtKB">
        <authorList>
            <consortium name="RefSeq"/>
        </authorList>
    </citation>
    <scope>IDENTIFICATION</scope>
</reference>
<dbReference type="KEGG" id="aplc:110980447"/>
<dbReference type="SUPFAM" id="SSF48452">
    <property type="entry name" value="TPR-like"/>
    <property type="match status" value="1"/>
</dbReference>
<feature type="compositionally biased region" description="Polar residues" evidence="2">
    <location>
        <begin position="163"/>
        <end position="172"/>
    </location>
</feature>
<feature type="repeat" description="TPR" evidence="1">
    <location>
        <begin position="751"/>
        <end position="784"/>
    </location>
</feature>
<feature type="region of interest" description="Disordered" evidence="2">
    <location>
        <begin position="218"/>
        <end position="343"/>
    </location>
</feature>
<dbReference type="Gene3D" id="1.25.40.10">
    <property type="entry name" value="Tetratricopeptide repeat domain"/>
    <property type="match status" value="1"/>
</dbReference>
<dbReference type="SMART" id="SM00028">
    <property type="entry name" value="TPR"/>
    <property type="match status" value="4"/>
</dbReference>
<accession>A0A8B7YJN3</accession>
<dbReference type="Proteomes" id="UP000694845">
    <property type="component" value="Unplaced"/>
</dbReference>
<feature type="region of interest" description="Disordered" evidence="2">
    <location>
        <begin position="34"/>
        <end position="172"/>
    </location>
</feature>
<dbReference type="AlphaFoldDB" id="A0A8B7YJN3"/>
<organism evidence="3 5">
    <name type="scientific">Acanthaster planci</name>
    <name type="common">Crown-of-thorns starfish</name>
    <dbReference type="NCBI Taxonomy" id="133434"/>
    <lineage>
        <taxon>Eukaryota</taxon>
        <taxon>Metazoa</taxon>
        <taxon>Echinodermata</taxon>
        <taxon>Eleutherozoa</taxon>
        <taxon>Asterozoa</taxon>
        <taxon>Asteroidea</taxon>
        <taxon>Valvatacea</taxon>
        <taxon>Valvatida</taxon>
        <taxon>Acanthasteridae</taxon>
        <taxon>Acanthaster</taxon>
    </lineage>
</organism>
<dbReference type="InterPro" id="IPR019734">
    <property type="entry name" value="TPR_rpt"/>
</dbReference>
<dbReference type="GO" id="GO:0030008">
    <property type="term" value="C:TRAPP complex"/>
    <property type="evidence" value="ECO:0007669"/>
    <property type="project" value="TreeGrafter"/>
</dbReference>
<feature type="compositionally biased region" description="Low complexity" evidence="2">
    <location>
        <begin position="283"/>
        <end position="297"/>
    </location>
</feature>
<feature type="repeat" description="TPR" evidence="1">
    <location>
        <begin position="676"/>
        <end position="709"/>
    </location>
</feature>
<evidence type="ECO:0000313" key="4">
    <source>
        <dbReference type="RefSeq" id="XP_022092829.1"/>
    </source>
</evidence>
<dbReference type="PANTHER" id="PTHR21581:SF6">
    <property type="entry name" value="TRAFFICKING PROTEIN PARTICLE COMPLEX SUBUNIT 12"/>
    <property type="match status" value="1"/>
</dbReference>
<protein>
    <submittedName>
        <fullName evidence="4 5">Trafficking protein particle complex subunit 12-like</fullName>
    </submittedName>
</protein>